<dbReference type="SUPFAM" id="SSF103196">
    <property type="entry name" value="Roadblock/LC7 domain"/>
    <property type="match status" value="1"/>
</dbReference>
<dbReference type="EMBL" id="JATAAI010000053">
    <property type="protein sequence ID" value="KAK1733185.1"/>
    <property type="molecule type" value="Genomic_DNA"/>
</dbReference>
<sequence length="68" mass="7793">LSSSSNSNPYKQNLTKLATRATNVARDLDPNDDLRILRIKTGRKEVIVSHEKDFIVIVLQEWKPKSDE</sequence>
<dbReference type="Gene3D" id="3.30.450.30">
    <property type="entry name" value="Dynein light chain 2a, cytoplasmic"/>
    <property type="match status" value="1"/>
</dbReference>
<organism evidence="1 2">
    <name type="scientific">Skeletonema marinoi</name>
    <dbReference type="NCBI Taxonomy" id="267567"/>
    <lineage>
        <taxon>Eukaryota</taxon>
        <taxon>Sar</taxon>
        <taxon>Stramenopiles</taxon>
        <taxon>Ochrophyta</taxon>
        <taxon>Bacillariophyta</taxon>
        <taxon>Coscinodiscophyceae</taxon>
        <taxon>Thalassiosirophycidae</taxon>
        <taxon>Thalassiosirales</taxon>
        <taxon>Skeletonemataceae</taxon>
        <taxon>Skeletonema</taxon>
        <taxon>Skeletonema marinoi-dohrnii complex</taxon>
    </lineage>
</organism>
<proteinExistence type="predicted"/>
<protein>
    <recommendedName>
        <fullName evidence="3">Roadblock/LAMTOR2 domain-containing protein</fullName>
    </recommendedName>
</protein>
<dbReference type="Proteomes" id="UP001224775">
    <property type="component" value="Unassembled WGS sequence"/>
</dbReference>
<dbReference type="PANTHER" id="PTHR10779">
    <property type="entry name" value="DYNEIN LIGHT CHAIN ROADBLOCK"/>
    <property type="match status" value="1"/>
</dbReference>
<gene>
    <name evidence="1" type="ORF">QTG54_016162</name>
</gene>
<name>A0AAD9D525_9STRA</name>
<evidence type="ECO:0008006" key="3">
    <source>
        <dbReference type="Google" id="ProtNLM"/>
    </source>
</evidence>
<feature type="non-terminal residue" evidence="1">
    <location>
        <position position="1"/>
    </location>
</feature>
<evidence type="ECO:0000313" key="2">
    <source>
        <dbReference type="Proteomes" id="UP001224775"/>
    </source>
</evidence>
<dbReference type="AlphaFoldDB" id="A0AAD9D525"/>
<keyword evidence="2" id="KW-1185">Reference proteome</keyword>
<reference evidence="1" key="1">
    <citation type="submission" date="2023-06" db="EMBL/GenBank/DDBJ databases">
        <title>Survivors Of The Sea: Transcriptome response of Skeletonema marinoi to long-term dormancy.</title>
        <authorList>
            <person name="Pinder M.I.M."/>
            <person name="Kourtchenko O."/>
            <person name="Robertson E.K."/>
            <person name="Larsson T."/>
            <person name="Maumus F."/>
            <person name="Osuna-Cruz C.M."/>
            <person name="Vancaester E."/>
            <person name="Stenow R."/>
            <person name="Vandepoele K."/>
            <person name="Ploug H."/>
            <person name="Bruchert V."/>
            <person name="Godhe A."/>
            <person name="Topel M."/>
        </authorList>
    </citation>
    <scope>NUCLEOTIDE SEQUENCE</scope>
    <source>
        <strain evidence="1">R05AC</strain>
    </source>
</reference>
<accession>A0AAD9D525</accession>
<comment type="caution">
    <text evidence="1">The sequence shown here is derived from an EMBL/GenBank/DDBJ whole genome shotgun (WGS) entry which is preliminary data.</text>
</comment>
<evidence type="ECO:0000313" key="1">
    <source>
        <dbReference type="EMBL" id="KAK1733185.1"/>
    </source>
</evidence>